<dbReference type="GO" id="GO:0005737">
    <property type="term" value="C:cytoplasm"/>
    <property type="evidence" value="ECO:0007669"/>
    <property type="project" value="UniProtKB-SubCell"/>
</dbReference>
<dbReference type="eggNOG" id="COG0345">
    <property type="taxonomic scope" value="Bacteria"/>
</dbReference>
<keyword evidence="3 4" id="KW-0560">Oxidoreductase</keyword>
<dbReference type="Gene3D" id="3.40.50.720">
    <property type="entry name" value="NAD(P)-binding Rossmann-like Domain"/>
    <property type="match status" value="1"/>
</dbReference>
<keyword evidence="10" id="KW-1185">Reference proteome</keyword>
<dbReference type="EMBL" id="ANHY01000021">
    <property type="protein sequence ID" value="EKV27086.1"/>
    <property type="molecule type" value="Genomic_DNA"/>
</dbReference>
<evidence type="ECO:0000256" key="1">
    <source>
        <dbReference type="ARBA" id="ARBA00005525"/>
    </source>
</evidence>
<comment type="similarity">
    <text evidence="1 4">Belongs to the pyrroline-5-carboxylate reductase family.</text>
</comment>
<dbReference type="InterPro" id="IPR029036">
    <property type="entry name" value="P5CR_dimer"/>
</dbReference>
<dbReference type="PANTHER" id="PTHR11645">
    <property type="entry name" value="PYRROLINE-5-CARBOXYLATE REDUCTASE"/>
    <property type="match status" value="1"/>
</dbReference>
<dbReference type="SUPFAM" id="SSF48179">
    <property type="entry name" value="6-phosphogluconate dehydrogenase C-terminal domain-like"/>
    <property type="match status" value="1"/>
</dbReference>
<dbReference type="AlphaFoldDB" id="K9HEI6"/>
<feature type="domain" description="Pyrroline-5-carboxylate reductase catalytic N-terminal" evidence="7">
    <location>
        <begin position="5"/>
        <end position="94"/>
    </location>
</feature>
<dbReference type="PATRIC" id="fig|1238182.3.peg.3969"/>
<dbReference type="Gene3D" id="1.10.3730.10">
    <property type="entry name" value="ProC C-terminal domain-like"/>
    <property type="match status" value="1"/>
</dbReference>
<dbReference type="InterPro" id="IPR000304">
    <property type="entry name" value="Pyrroline-COOH_reductase"/>
</dbReference>
<evidence type="ECO:0000256" key="6">
    <source>
        <dbReference type="PIRSR" id="PIRSR000193-1"/>
    </source>
</evidence>
<evidence type="ECO:0000256" key="2">
    <source>
        <dbReference type="ARBA" id="ARBA00022857"/>
    </source>
</evidence>
<sequence length="266" mass="27096">MSISILLVGCGKMGGAMLSGWLEHSVSPEAVVVVEPNGVEETTAKVVASADAVPDGFRPDVVVLAVKPQMMDDVAPAFARFASDKTVFLSIAAGRTLASLRRAVGADEAVIVRAMPNTPSAVGRGMTVCCPGEGVTDAMRDTCTMLLEAVGQVAWVDDEAQMDAVTAVSGSGPAYVFALTEAMAAAGEKAGLPANLAAMLARATVCGAGELMYRASEDPAQLRENVTSPGGTTAAALDVLRGEDGFPALLEKAVAAAARRSKELAG</sequence>
<dbReference type="STRING" id="1238182.C882_2015"/>
<reference evidence="9 10" key="1">
    <citation type="journal article" date="2013" name="Genome Announc.">
        <title>Draft Genome Sequence of an Alphaproteobacterium, Caenispirillum salinarum AK4(T), Isolated from a Solar Saltern.</title>
        <authorList>
            <person name="Khatri I."/>
            <person name="Singh A."/>
            <person name="Korpole S."/>
            <person name="Pinnaka A.K."/>
            <person name="Subramanian S."/>
        </authorList>
    </citation>
    <scope>NUCLEOTIDE SEQUENCE [LARGE SCALE GENOMIC DNA]</scope>
    <source>
        <strain evidence="9 10">AK4</strain>
    </source>
</reference>
<organism evidence="9 10">
    <name type="scientific">Caenispirillum salinarum AK4</name>
    <dbReference type="NCBI Taxonomy" id="1238182"/>
    <lineage>
        <taxon>Bacteria</taxon>
        <taxon>Pseudomonadati</taxon>
        <taxon>Pseudomonadota</taxon>
        <taxon>Alphaproteobacteria</taxon>
        <taxon>Rhodospirillales</taxon>
        <taxon>Novispirillaceae</taxon>
        <taxon>Caenispirillum</taxon>
    </lineage>
</organism>
<feature type="binding site" evidence="6">
    <location>
        <begin position="65"/>
        <end position="68"/>
    </location>
    <ligand>
        <name>NADP(+)</name>
        <dbReference type="ChEBI" id="CHEBI:58349"/>
    </ligand>
</feature>
<keyword evidence="2 4" id="KW-0521">NADP</keyword>
<evidence type="ECO:0000259" key="7">
    <source>
        <dbReference type="Pfam" id="PF03807"/>
    </source>
</evidence>
<evidence type="ECO:0000256" key="5">
    <source>
        <dbReference type="NCBIfam" id="TIGR00112"/>
    </source>
</evidence>
<comment type="pathway">
    <text evidence="4">Amino-acid biosynthesis; L-proline biosynthesis; L-proline from L-glutamate 5-semialdehyde: step 1/1.</text>
</comment>
<dbReference type="GO" id="GO:0004735">
    <property type="term" value="F:pyrroline-5-carboxylate reductase activity"/>
    <property type="evidence" value="ECO:0007669"/>
    <property type="project" value="UniProtKB-UniRule"/>
</dbReference>
<dbReference type="SUPFAM" id="SSF51735">
    <property type="entry name" value="NAD(P)-binding Rossmann-fold domains"/>
    <property type="match status" value="1"/>
</dbReference>
<dbReference type="InterPro" id="IPR028939">
    <property type="entry name" value="P5C_Rdtase_cat_N"/>
</dbReference>
<gene>
    <name evidence="4" type="primary">proC</name>
    <name evidence="9" type="ORF">C882_2015</name>
</gene>
<dbReference type="NCBIfam" id="TIGR00112">
    <property type="entry name" value="proC"/>
    <property type="match status" value="1"/>
</dbReference>
<proteinExistence type="inferred from homology"/>
<dbReference type="EC" id="1.5.1.2" evidence="4 5"/>
<dbReference type="Pfam" id="PF14748">
    <property type="entry name" value="P5CR_dimer"/>
    <property type="match status" value="1"/>
</dbReference>
<comment type="catalytic activity">
    <reaction evidence="4">
        <text>L-proline + NADP(+) = (S)-1-pyrroline-5-carboxylate + NADPH + 2 H(+)</text>
        <dbReference type="Rhea" id="RHEA:14109"/>
        <dbReference type="ChEBI" id="CHEBI:15378"/>
        <dbReference type="ChEBI" id="CHEBI:17388"/>
        <dbReference type="ChEBI" id="CHEBI:57783"/>
        <dbReference type="ChEBI" id="CHEBI:58349"/>
        <dbReference type="ChEBI" id="CHEBI:60039"/>
        <dbReference type="EC" id="1.5.1.2"/>
    </reaction>
</comment>
<evidence type="ECO:0000259" key="8">
    <source>
        <dbReference type="Pfam" id="PF14748"/>
    </source>
</evidence>
<dbReference type="PANTHER" id="PTHR11645:SF0">
    <property type="entry name" value="PYRROLINE-5-CARBOXYLATE REDUCTASE 3"/>
    <property type="match status" value="1"/>
</dbReference>
<dbReference type="RefSeq" id="WP_009542411.1">
    <property type="nucleotide sequence ID" value="NZ_ANHY01000021.1"/>
</dbReference>
<comment type="subcellular location">
    <subcellularLocation>
        <location evidence="4">Cytoplasm</location>
    </subcellularLocation>
</comment>
<evidence type="ECO:0000256" key="3">
    <source>
        <dbReference type="ARBA" id="ARBA00023002"/>
    </source>
</evidence>
<dbReference type="HAMAP" id="MF_01925">
    <property type="entry name" value="P5C_reductase"/>
    <property type="match status" value="1"/>
</dbReference>
<keyword evidence="4" id="KW-0028">Amino-acid biosynthesis</keyword>
<dbReference type="InterPro" id="IPR008927">
    <property type="entry name" value="6-PGluconate_DH-like_C_sf"/>
</dbReference>
<accession>K9HEI6</accession>
<keyword evidence="4" id="KW-0963">Cytoplasm</keyword>
<dbReference type="InterPro" id="IPR036291">
    <property type="entry name" value="NAD(P)-bd_dom_sf"/>
</dbReference>
<comment type="function">
    <text evidence="4">Catalyzes the reduction of 1-pyrroline-5-carboxylate (PCA) to L-proline.</text>
</comment>
<keyword evidence="4" id="KW-0641">Proline biosynthesis</keyword>
<dbReference type="PIRSF" id="PIRSF000193">
    <property type="entry name" value="Pyrrol-5-carb_rd"/>
    <property type="match status" value="1"/>
</dbReference>
<feature type="domain" description="Pyrroline-5-carboxylate reductase dimerisation" evidence="8">
    <location>
        <begin position="159"/>
        <end position="264"/>
    </location>
</feature>
<evidence type="ECO:0000313" key="10">
    <source>
        <dbReference type="Proteomes" id="UP000009881"/>
    </source>
</evidence>
<name>K9HEI6_9PROT</name>
<evidence type="ECO:0000256" key="4">
    <source>
        <dbReference type="HAMAP-Rule" id="MF_01925"/>
    </source>
</evidence>
<dbReference type="Proteomes" id="UP000009881">
    <property type="component" value="Unassembled WGS sequence"/>
</dbReference>
<dbReference type="Pfam" id="PF03807">
    <property type="entry name" value="F420_oxidored"/>
    <property type="match status" value="1"/>
</dbReference>
<comment type="caution">
    <text evidence="9">The sequence shown here is derived from an EMBL/GenBank/DDBJ whole genome shotgun (WGS) entry which is preliminary data.</text>
</comment>
<dbReference type="OrthoDB" id="9805754at2"/>
<dbReference type="FunFam" id="1.10.3730.10:FF:000001">
    <property type="entry name" value="Pyrroline-5-carboxylate reductase"/>
    <property type="match status" value="1"/>
</dbReference>
<protein>
    <recommendedName>
        <fullName evidence="4 5">Pyrroline-5-carboxylate reductase</fullName>
        <shortName evidence="4">P5C reductase</shortName>
        <shortName evidence="4">P5CR</shortName>
        <ecNumber evidence="4 5">1.5.1.2</ecNumber>
    </recommendedName>
    <alternativeName>
        <fullName evidence="4">PCA reductase</fullName>
    </alternativeName>
</protein>
<evidence type="ECO:0000313" key="9">
    <source>
        <dbReference type="EMBL" id="EKV27086.1"/>
    </source>
</evidence>
<comment type="catalytic activity">
    <reaction evidence="4">
        <text>L-proline + NAD(+) = (S)-1-pyrroline-5-carboxylate + NADH + 2 H(+)</text>
        <dbReference type="Rhea" id="RHEA:14105"/>
        <dbReference type="ChEBI" id="CHEBI:15378"/>
        <dbReference type="ChEBI" id="CHEBI:17388"/>
        <dbReference type="ChEBI" id="CHEBI:57540"/>
        <dbReference type="ChEBI" id="CHEBI:57945"/>
        <dbReference type="ChEBI" id="CHEBI:60039"/>
        <dbReference type="EC" id="1.5.1.2"/>
    </reaction>
</comment>
<dbReference type="GO" id="GO:0055129">
    <property type="term" value="P:L-proline biosynthetic process"/>
    <property type="evidence" value="ECO:0007669"/>
    <property type="project" value="UniProtKB-UniRule"/>
</dbReference>
<dbReference type="UniPathway" id="UPA00098">
    <property type="reaction ID" value="UER00361"/>
</dbReference>